<feature type="transmembrane region" description="Helical" evidence="1">
    <location>
        <begin position="204"/>
        <end position="220"/>
    </location>
</feature>
<dbReference type="Proteomes" id="UP001157911">
    <property type="component" value="Unassembled WGS sequence"/>
</dbReference>
<evidence type="ECO:0000256" key="1">
    <source>
        <dbReference type="SAM" id="Phobius"/>
    </source>
</evidence>
<name>A0ABY1NN09_9BACT</name>
<accession>A0ABY1NN09</accession>
<evidence type="ECO:0008006" key="4">
    <source>
        <dbReference type="Google" id="ProtNLM"/>
    </source>
</evidence>
<protein>
    <recommendedName>
        <fullName evidence="4">Oligosaccharide repeat unit polymerase</fullName>
    </recommendedName>
</protein>
<comment type="caution">
    <text evidence="2">The sequence shown here is derived from an EMBL/GenBank/DDBJ whole genome shotgun (WGS) entry which is preliminary data.</text>
</comment>
<gene>
    <name evidence="2" type="ORF">SAMN06265339_1224</name>
</gene>
<feature type="transmembrane region" description="Helical" evidence="1">
    <location>
        <begin position="44"/>
        <end position="63"/>
    </location>
</feature>
<evidence type="ECO:0000313" key="3">
    <source>
        <dbReference type="Proteomes" id="UP001157911"/>
    </source>
</evidence>
<dbReference type="EMBL" id="FXUB01000003">
    <property type="protein sequence ID" value="SMP13998.1"/>
    <property type="molecule type" value="Genomic_DNA"/>
</dbReference>
<organism evidence="2 3">
    <name type="scientific">Desulfurobacterium pacificum</name>
    <dbReference type="NCBI Taxonomy" id="240166"/>
    <lineage>
        <taxon>Bacteria</taxon>
        <taxon>Pseudomonadati</taxon>
        <taxon>Aquificota</taxon>
        <taxon>Aquificia</taxon>
        <taxon>Desulfurobacteriales</taxon>
        <taxon>Desulfurobacteriaceae</taxon>
        <taxon>Desulfurobacterium</taxon>
    </lineage>
</organism>
<feature type="transmembrane region" description="Helical" evidence="1">
    <location>
        <begin position="173"/>
        <end position="192"/>
    </location>
</feature>
<keyword evidence="3" id="KW-1185">Reference proteome</keyword>
<keyword evidence="1" id="KW-0812">Transmembrane</keyword>
<keyword evidence="1" id="KW-1133">Transmembrane helix</keyword>
<keyword evidence="1" id="KW-0472">Membrane</keyword>
<feature type="transmembrane region" description="Helical" evidence="1">
    <location>
        <begin position="6"/>
        <end position="32"/>
    </location>
</feature>
<proteinExistence type="predicted"/>
<reference evidence="2 3" key="1">
    <citation type="submission" date="2017-05" db="EMBL/GenBank/DDBJ databases">
        <authorList>
            <person name="Varghese N."/>
            <person name="Submissions S."/>
        </authorList>
    </citation>
    <scope>NUCLEOTIDE SEQUENCE [LARGE SCALE GENOMIC DNA]</scope>
    <source>
        <strain evidence="2 3">DSM 15522</strain>
    </source>
</reference>
<sequence length="265" mass="30676">MLIFVYVIIILSLAKITYFALQIAIFITLLFALKNDVVITFKRIFLLLLFTTLVLSLFLYRMIADIARVKGLSIIEVFLSVLDTNSLYSLFFEKSNLPNINIIVLIMKHWGKEIDYLKGTSLVNVISGFMPSDIRTSLVHNFSVSWIIKNQWFTYQPGGAIPPTIIGELFANFGYFGMFTMFFLGMTTANIYNWVFKNLSYPKLIFYTYFLWKFVFLMAKGEFSRISDISMLISVAAVAILKSLNQLRFRHDNREKNFQSNLKEA</sequence>
<evidence type="ECO:0000313" key="2">
    <source>
        <dbReference type="EMBL" id="SMP13998.1"/>
    </source>
</evidence>